<sequence>MIDTTGATLTHTVDASPDAVFDAWTTPQLFAAFFGGATNEVPVDSVTLDARPGGTWTATMIADAEMPEFHWRGEYIEVQRPSKLVLTMTDEPGDARELLTVDLIAVDAGTELRFSQTGGNLTDEQYEYATAGWHAAFEALNAVLSG</sequence>
<accession>A0AAX3T1X1</accession>
<dbReference type="EMBL" id="CP121270">
    <property type="protein sequence ID" value="WFP23133.1"/>
    <property type="molecule type" value="Genomic_DNA"/>
</dbReference>
<proteinExistence type="inferred from homology"/>
<feature type="domain" description="Activator of Hsp90 ATPase homologue 1/2-like C-terminal" evidence="2">
    <location>
        <begin position="14"/>
        <end position="144"/>
    </location>
</feature>
<dbReference type="EMBL" id="JAKJLQ010000022">
    <property type="protein sequence ID" value="MDF6103376.1"/>
    <property type="molecule type" value="Genomic_DNA"/>
</dbReference>
<dbReference type="InterPro" id="IPR023393">
    <property type="entry name" value="START-like_dom_sf"/>
</dbReference>
<dbReference type="Gene3D" id="3.30.530.20">
    <property type="match status" value="1"/>
</dbReference>
<evidence type="ECO:0000313" key="5">
    <source>
        <dbReference type="Proteomes" id="UP001152308"/>
    </source>
</evidence>
<evidence type="ECO:0000313" key="4">
    <source>
        <dbReference type="EMBL" id="WFP23133.1"/>
    </source>
</evidence>
<evidence type="ECO:0000256" key="1">
    <source>
        <dbReference type="ARBA" id="ARBA00006817"/>
    </source>
</evidence>
<dbReference type="SUPFAM" id="SSF55961">
    <property type="entry name" value="Bet v1-like"/>
    <property type="match status" value="1"/>
</dbReference>
<reference evidence="3" key="2">
    <citation type="submission" date="2022-01" db="EMBL/GenBank/DDBJ databases">
        <authorList>
            <person name="Sanchez-Suarez J."/>
            <person name="Villamil L."/>
            <person name="Diaz L.E."/>
        </authorList>
    </citation>
    <scope>NUCLEOTIDE SEQUENCE</scope>
    <source>
        <strain evidence="3">EUFUS-Z928</strain>
    </source>
</reference>
<dbReference type="AlphaFoldDB" id="A0AAX3T1X1"/>
<name>A0AAX3T1X1_9ACTN</name>
<evidence type="ECO:0000259" key="2">
    <source>
        <dbReference type="Pfam" id="PF08327"/>
    </source>
</evidence>
<dbReference type="CDD" id="cd07814">
    <property type="entry name" value="SRPBCC_CalC_Aha1-like"/>
    <property type="match status" value="1"/>
</dbReference>
<evidence type="ECO:0000313" key="6">
    <source>
        <dbReference type="Proteomes" id="UP001213504"/>
    </source>
</evidence>
<dbReference type="Pfam" id="PF08327">
    <property type="entry name" value="AHSA1"/>
    <property type="match status" value="1"/>
</dbReference>
<reference evidence="3" key="1">
    <citation type="journal article" date="2022" name="Data Brief">
        <title>Draft genome sequence data of Gordonia hongkongensis strain EUFUS-Z928 isolated from the octocoral Eunicea fusca.</title>
        <authorList>
            <person name="Sanchez-Suarez J."/>
            <person name="Diaz L."/>
            <person name="Melo-Bolivar J."/>
            <person name="Villamil L."/>
        </authorList>
    </citation>
    <scope>NUCLEOTIDE SEQUENCE</scope>
    <source>
        <strain evidence="3">EUFUS-Z928</strain>
    </source>
</reference>
<evidence type="ECO:0000313" key="3">
    <source>
        <dbReference type="EMBL" id="MDF6103376.1"/>
    </source>
</evidence>
<dbReference type="Proteomes" id="UP001213504">
    <property type="component" value="Chromosome"/>
</dbReference>
<comment type="similarity">
    <text evidence="1">Belongs to the AHA1 family.</text>
</comment>
<keyword evidence="5" id="KW-1185">Reference proteome</keyword>
<dbReference type="InterPro" id="IPR013538">
    <property type="entry name" value="ASHA1/2-like_C"/>
</dbReference>
<dbReference type="Proteomes" id="UP001152308">
    <property type="component" value="Unassembled WGS sequence"/>
</dbReference>
<protein>
    <submittedName>
        <fullName evidence="4">SRPBCC domain-containing protein</fullName>
    </submittedName>
</protein>
<dbReference type="RefSeq" id="WP_068970444.1">
    <property type="nucleotide sequence ID" value="NZ_CBDRMI010000025.1"/>
</dbReference>
<organism evidence="4 6">
    <name type="scientific">Gordonia hongkongensis</name>
    <dbReference type="NCBI Taxonomy" id="1701090"/>
    <lineage>
        <taxon>Bacteria</taxon>
        <taxon>Bacillati</taxon>
        <taxon>Actinomycetota</taxon>
        <taxon>Actinomycetes</taxon>
        <taxon>Mycobacteriales</taxon>
        <taxon>Gordoniaceae</taxon>
        <taxon>Gordonia</taxon>
    </lineage>
</organism>
<reference evidence="4" key="3">
    <citation type="submission" date="2023-04" db="EMBL/GenBank/DDBJ databases">
        <title>Complete genome sequence of a phthalic acid esters degrading bacterial strain.</title>
        <authorList>
            <person name="Weng L."/>
            <person name="Jia Y."/>
            <person name="Ren L."/>
        </authorList>
    </citation>
    <scope>NUCLEOTIDE SEQUENCE</scope>
    <source>
        <strain evidence="4">RL-LY01</strain>
    </source>
</reference>
<gene>
    <name evidence="3" type="ORF">L2299_20230</name>
    <name evidence="4" type="ORF">P9A14_13140</name>
</gene>